<dbReference type="InterPro" id="IPR001849">
    <property type="entry name" value="PH_domain"/>
</dbReference>
<feature type="compositionally biased region" description="Low complexity" evidence="8">
    <location>
        <begin position="239"/>
        <end position="250"/>
    </location>
</feature>
<evidence type="ECO:0000256" key="6">
    <source>
        <dbReference type="ARBA" id="ARBA00023136"/>
    </source>
</evidence>
<feature type="region of interest" description="Disordered" evidence="8">
    <location>
        <begin position="224"/>
        <end position="258"/>
    </location>
</feature>
<dbReference type="SUPFAM" id="SSF50729">
    <property type="entry name" value="PH domain-like"/>
    <property type="match status" value="2"/>
</dbReference>
<dbReference type="GO" id="GO:0016010">
    <property type="term" value="C:dystrophin-associated glycoprotein complex"/>
    <property type="evidence" value="ECO:0007669"/>
    <property type="project" value="TreeGrafter"/>
</dbReference>
<proteinExistence type="inferred from homology"/>
<dbReference type="InterPro" id="IPR015482">
    <property type="entry name" value="Syntrophin"/>
</dbReference>
<evidence type="ECO:0000256" key="7">
    <source>
        <dbReference type="ARBA" id="ARBA00023212"/>
    </source>
</evidence>
<evidence type="ECO:0000256" key="4">
    <source>
        <dbReference type="ARBA" id="ARBA00022490"/>
    </source>
</evidence>
<dbReference type="AlphaFoldDB" id="A0A8C4QSC7"/>
<dbReference type="Pfam" id="PF23012">
    <property type="entry name" value="Syntrophin_4th"/>
    <property type="match status" value="1"/>
</dbReference>
<reference evidence="11" key="1">
    <citation type="submission" date="2025-08" db="UniProtKB">
        <authorList>
            <consortium name="Ensembl"/>
        </authorList>
    </citation>
    <scope>IDENTIFICATION</scope>
</reference>
<evidence type="ECO:0000313" key="11">
    <source>
        <dbReference type="Ensembl" id="ENSEBUP00000019801.1"/>
    </source>
</evidence>
<comment type="similarity">
    <text evidence="3">Belongs to the syntrophin family.</text>
</comment>
<evidence type="ECO:0000256" key="1">
    <source>
        <dbReference type="ARBA" id="ARBA00004170"/>
    </source>
</evidence>
<dbReference type="Proteomes" id="UP000694388">
    <property type="component" value="Unplaced"/>
</dbReference>
<dbReference type="InterPro" id="IPR001478">
    <property type="entry name" value="PDZ"/>
</dbReference>
<dbReference type="InterPro" id="IPR011993">
    <property type="entry name" value="PH-like_dom_sf"/>
</dbReference>
<keyword evidence="5" id="KW-0677">Repeat</keyword>
<feature type="domain" description="PH" evidence="9">
    <location>
        <begin position="351"/>
        <end position="455"/>
    </location>
</feature>
<keyword evidence="4" id="KW-0963">Cytoplasm</keyword>
<evidence type="ECO:0000259" key="9">
    <source>
        <dbReference type="PROSITE" id="PS50003"/>
    </source>
</evidence>
<dbReference type="PROSITE" id="PS50890">
    <property type="entry name" value="PUA"/>
    <property type="match status" value="1"/>
</dbReference>
<evidence type="ECO:0000256" key="3">
    <source>
        <dbReference type="ARBA" id="ARBA00010798"/>
    </source>
</evidence>
<dbReference type="Pfam" id="PF00169">
    <property type="entry name" value="PH"/>
    <property type="match status" value="1"/>
</dbReference>
<evidence type="ECO:0000313" key="12">
    <source>
        <dbReference type="Proteomes" id="UP000694388"/>
    </source>
</evidence>
<dbReference type="Gene3D" id="2.30.29.30">
    <property type="entry name" value="Pleckstrin-homology domain (PH domain)/Phosphotyrosine-binding domain (PTB)"/>
    <property type="match status" value="1"/>
</dbReference>
<dbReference type="SMART" id="SM00228">
    <property type="entry name" value="PDZ"/>
    <property type="match status" value="1"/>
</dbReference>
<sequence length="564" mass="62170">MACPAPATERLELLLGGKWRRLRASLGPDSLRLSPGDESLQNGWRDVCRANGNADGSKGGHLERHHNQFQPVQQDHSRYEPDPLEQSRHQHCNQNHLPENFEHQQTIQGEVQGTPVPSSTDPPRLVRVIKQEAGGLGISIRGGRENGMPVVISRIFPGLAAERCGALFVGDAIVAVDGVDMRAASHDEAVKALRKAGGEVKLQVVFMKEMTTYMKKNHALADIEWDSPNSGPGQTLDDGPGSPTYTPTPTVHQSSGSATQEQRVIQLKMCYVARNLTMADPENRLIELHSPSAKHCLLLRARDTVTASSWFNALRSTAATLTAVALHEANATCAGSLAFSGRPLAHLTWSAEQVTGEYGRSTWQPTLMALTESDLYLYHRFPLSREAWGTPYCSYPLLATRLVDSGSLRGSPQPGSELCFVLRHGSLHGVESHKFRAETTRDLSVWTRTLLHSCYAAVNLSHEATVACLWNNLDCWLTIHYEHGFTVHREITTNNPSSMHSDLLFNYPFERLRRSSDDGVSKLYLDFGGPEGEICLDLIASPKPIVFILHSFLSAKLIRMGLVA</sequence>
<keyword evidence="12" id="KW-1185">Reference proteome</keyword>
<dbReference type="GO" id="GO:0005856">
    <property type="term" value="C:cytoskeleton"/>
    <property type="evidence" value="ECO:0007669"/>
    <property type="project" value="UniProtKB-SubCell"/>
</dbReference>
<keyword evidence="6" id="KW-0472">Membrane</keyword>
<organism evidence="11 12">
    <name type="scientific">Eptatretus burgeri</name>
    <name type="common">Inshore hagfish</name>
    <dbReference type="NCBI Taxonomy" id="7764"/>
    <lineage>
        <taxon>Eukaryota</taxon>
        <taxon>Metazoa</taxon>
        <taxon>Chordata</taxon>
        <taxon>Craniata</taxon>
        <taxon>Vertebrata</taxon>
        <taxon>Cyclostomata</taxon>
        <taxon>Myxini</taxon>
        <taxon>Myxiniformes</taxon>
        <taxon>Myxinidae</taxon>
        <taxon>Eptatretinae</taxon>
        <taxon>Eptatretus</taxon>
    </lineage>
</organism>
<reference evidence="11" key="2">
    <citation type="submission" date="2025-09" db="UniProtKB">
        <authorList>
            <consortium name="Ensembl"/>
        </authorList>
    </citation>
    <scope>IDENTIFICATION</scope>
</reference>
<dbReference type="Gene3D" id="2.30.42.10">
    <property type="match status" value="1"/>
</dbReference>
<dbReference type="SUPFAM" id="SSF50156">
    <property type="entry name" value="PDZ domain-like"/>
    <property type="match status" value="1"/>
</dbReference>
<dbReference type="OMA" id="NPQVRKM"/>
<protein>
    <recommendedName>
        <fullName evidence="13">Syntrophin</fullName>
    </recommendedName>
</protein>
<dbReference type="Pfam" id="PF18012">
    <property type="entry name" value="PH_17"/>
    <property type="match status" value="1"/>
</dbReference>
<dbReference type="GeneTree" id="ENSGT00950000182863"/>
<feature type="domain" description="PDZ" evidence="10">
    <location>
        <begin position="125"/>
        <end position="208"/>
    </location>
</feature>
<dbReference type="CDD" id="cd01258">
    <property type="entry name" value="PHsplit_syntrophin"/>
    <property type="match status" value="1"/>
</dbReference>
<dbReference type="PROSITE" id="PS50003">
    <property type="entry name" value="PH_DOMAIN"/>
    <property type="match status" value="1"/>
</dbReference>
<dbReference type="CDD" id="cd06801">
    <property type="entry name" value="PDZ_syntrophin-like"/>
    <property type="match status" value="1"/>
</dbReference>
<evidence type="ECO:0000256" key="5">
    <source>
        <dbReference type="ARBA" id="ARBA00022737"/>
    </source>
</evidence>
<comment type="subcellular location">
    <subcellularLocation>
        <location evidence="2">Cytoplasm</location>
        <location evidence="2">Cytoskeleton</location>
    </subcellularLocation>
    <subcellularLocation>
        <location evidence="1">Membrane</location>
        <topology evidence="1">Peripheral membrane protein</topology>
    </subcellularLocation>
</comment>
<dbReference type="SMART" id="SM00233">
    <property type="entry name" value="PH"/>
    <property type="match status" value="2"/>
</dbReference>
<dbReference type="InterPro" id="IPR055108">
    <property type="entry name" value="Syntrophin_4th"/>
</dbReference>
<dbReference type="InterPro" id="IPR041428">
    <property type="entry name" value="PHsplit_syntrophin"/>
</dbReference>
<dbReference type="PANTHER" id="PTHR10554">
    <property type="entry name" value="SYNTROPHIN"/>
    <property type="match status" value="1"/>
</dbReference>
<dbReference type="GO" id="GO:0045202">
    <property type="term" value="C:synapse"/>
    <property type="evidence" value="ECO:0007669"/>
    <property type="project" value="TreeGrafter"/>
</dbReference>
<dbReference type="GO" id="GO:0005198">
    <property type="term" value="F:structural molecule activity"/>
    <property type="evidence" value="ECO:0007669"/>
    <property type="project" value="InterPro"/>
</dbReference>
<evidence type="ECO:0000259" key="10">
    <source>
        <dbReference type="PROSITE" id="PS50106"/>
    </source>
</evidence>
<evidence type="ECO:0008006" key="13">
    <source>
        <dbReference type="Google" id="ProtNLM"/>
    </source>
</evidence>
<dbReference type="Ensembl" id="ENSEBUT00000020377.1">
    <property type="protein sequence ID" value="ENSEBUP00000019801.1"/>
    <property type="gene ID" value="ENSEBUG00000012302.1"/>
</dbReference>
<dbReference type="Pfam" id="PF00595">
    <property type="entry name" value="PDZ"/>
    <property type="match status" value="1"/>
</dbReference>
<evidence type="ECO:0000256" key="8">
    <source>
        <dbReference type="SAM" id="MobiDB-lite"/>
    </source>
</evidence>
<accession>A0A8C4QSC7</accession>
<keyword evidence="7" id="KW-0206">Cytoskeleton</keyword>
<dbReference type="InterPro" id="IPR036034">
    <property type="entry name" value="PDZ_sf"/>
</dbReference>
<dbReference type="PROSITE" id="PS50106">
    <property type="entry name" value="PDZ"/>
    <property type="match status" value="1"/>
</dbReference>
<name>A0A8C4QSC7_EPTBU</name>
<dbReference type="PANTHER" id="PTHR10554:SF8">
    <property type="entry name" value="BETA-2-SYNTROPHIN"/>
    <property type="match status" value="1"/>
</dbReference>
<evidence type="ECO:0000256" key="2">
    <source>
        <dbReference type="ARBA" id="ARBA00004245"/>
    </source>
</evidence>